<evidence type="ECO:0000313" key="3">
    <source>
        <dbReference type="Proteomes" id="UP000335636"/>
    </source>
</evidence>
<reference evidence="2" key="1">
    <citation type="submission" date="2019-04" db="EMBL/GenBank/DDBJ databases">
        <authorList>
            <person name="Alioto T."/>
            <person name="Alioto T."/>
        </authorList>
    </citation>
    <scope>NUCLEOTIDE SEQUENCE [LARGE SCALE GENOMIC DNA]</scope>
</reference>
<gene>
    <name evidence="2" type="ORF">MONAX_5E017067</name>
</gene>
<feature type="non-terminal residue" evidence="2">
    <location>
        <position position="1"/>
    </location>
</feature>
<dbReference type="AlphaFoldDB" id="A0A5E4BGJ5"/>
<protein>
    <submittedName>
        <fullName evidence="2">Uncharacterized protein</fullName>
    </submittedName>
</protein>
<proteinExistence type="predicted"/>
<keyword evidence="3" id="KW-1185">Reference proteome</keyword>
<accession>A0A5E4BGJ5</accession>
<evidence type="ECO:0000313" key="2">
    <source>
        <dbReference type="EMBL" id="VTJ68396.1"/>
    </source>
</evidence>
<sequence length="63" mass="6588">AALAGGRPPLGHCPGHRRSSATRPVSRSFGKRLGESRIKLQVKQWMTGKVGAQKAPGIATGNP</sequence>
<name>A0A5E4BGJ5_MARMO</name>
<dbReference type="EMBL" id="CABDUW010000428">
    <property type="protein sequence ID" value="VTJ68396.1"/>
    <property type="molecule type" value="Genomic_DNA"/>
</dbReference>
<dbReference type="Proteomes" id="UP000335636">
    <property type="component" value="Unassembled WGS sequence"/>
</dbReference>
<feature type="region of interest" description="Disordered" evidence="1">
    <location>
        <begin position="1"/>
        <end position="32"/>
    </location>
</feature>
<organism evidence="2 3">
    <name type="scientific">Marmota monax</name>
    <name type="common">Woodchuck</name>
    <dbReference type="NCBI Taxonomy" id="9995"/>
    <lineage>
        <taxon>Eukaryota</taxon>
        <taxon>Metazoa</taxon>
        <taxon>Chordata</taxon>
        <taxon>Craniata</taxon>
        <taxon>Vertebrata</taxon>
        <taxon>Euteleostomi</taxon>
        <taxon>Mammalia</taxon>
        <taxon>Eutheria</taxon>
        <taxon>Euarchontoglires</taxon>
        <taxon>Glires</taxon>
        <taxon>Rodentia</taxon>
        <taxon>Sciuromorpha</taxon>
        <taxon>Sciuridae</taxon>
        <taxon>Xerinae</taxon>
        <taxon>Marmotini</taxon>
        <taxon>Marmota</taxon>
    </lineage>
</organism>
<comment type="caution">
    <text evidence="2">The sequence shown here is derived from an EMBL/GenBank/DDBJ whole genome shotgun (WGS) entry which is preliminary data.</text>
</comment>
<evidence type="ECO:0000256" key="1">
    <source>
        <dbReference type="SAM" id="MobiDB-lite"/>
    </source>
</evidence>